<dbReference type="EMBL" id="FYEW01000001">
    <property type="protein sequence ID" value="SNC65832.1"/>
    <property type="molecule type" value="Genomic_DNA"/>
</dbReference>
<dbReference type="SUPFAM" id="SSF140931">
    <property type="entry name" value="Fic-like"/>
    <property type="match status" value="1"/>
</dbReference>
<dbReference type="InterPro" id="IPR011204">
    <property type="entry name" value="Virulence_RhuM-like"/>
</dbReference>
<dbReference type="InterPro" id="IPR003812">
    <property type="entry name" value="Fido"/>
</dbReference>
<gene>
    <name evidence="2" type="ORF">SAMN06265337_1405</name>
</gene>
<dbReference type="InterPro" id="IPR053737">
    <property type="entry name" value="Type_II_TA_Toxin"/>
</dbReference>
<sequence length="325" mass="37264">MELTQDILLYQSADGQTQLDVQLQNETVWLSQAQMAELFGRERSVITKHLRSVFQSEELDEESNVQKMHIAFSDKPVTYYNLDVIISVGYRVNSKKGTQFRQWATQVLRQFLVQGYALNEKRLGEDARQLTELKRLLRLQGELLENQELTPDQTTALLRVLSDYARALDVLDQYDHQRLRITRTSPETPFELTYEAAMQAIDGLRKQFGGSVLFGREKDASFESSVRTIYQSFGGEELYPSVEEKAANLLYFVVKNHSFSDGNKRIAAFLFVWFMDKNGCLYKPDGSRRLADNALVALTLLIAESKPIDKEVMVTLVVNLINQEN</sequence>
<name>A0A212TII6_9BACT</name>
<evidence type="ECO:0000259" key="1">
    <source>
        <dbReference type="PROSITE" id="PS51459"/>
    </source>
</evidence>
<dbReference type="Proteomes" id="UP000198131">
    <property type="component" value="Unassembled WGS sequence"/>
</dbReference>
<dbReference type="Pfam" id="PF02661">
    <property type="entry name" value="Fic"/>
    <property type="match status" value="1"/>
</dbReference>
<reference evidence="3" key="1">
    <citation type="submission" date="2017-06" db="EMBL/GenBank/DDBJ databases">
        <authorList>
            <person name="Varghese N."/>
            <person name="Submissions S."/>
        </authorList>
    </citation>
    <scope>NUCLEOTIDE SEQUENCE [LARGE SCALE GENOMIC DNA]</scope>
    <source>
        <strain evidence="3">DSM 11116</strain>
    </source>
</reference>
<dbReference type="PANTHER" id="PTHR35810">
    <property type="entry name" value="CYTOPLASMIC PROTEIN-RELATED"/>
    <property type="match status" value="1"/>
</dbReference>
<protein>
    <submittedName>
        <fullName evidence="2">Fic/DOC family protein</fullName>
    </submittedName>
</protein>
<dbReference type="OrthoDB" id="9802752at2"/>
<dbReference type="RefSeq" id="WP_088842646.1">
    <property type="nucleotide sequence ID" value="NZ_FYEW01000001.1"/>
</dbReference>
<dbReference type="InterPro" id="IPR036597">
    <property type="entry name" value="Fido-like_dom_sf"/>
</dbReference>
<evidence type="ECO:0000313" key="2">
    <source>
        <dbReference type="EMBL" id="SNC65832.1"/>
    </source>
</evidence>
<dbReference type="PROSITE" id="PS51459">
    <property type="entry name" value="FIDO"/>
    <property type="match status" value="1"/>
</dbReference>
<dbReference type="PANTHER" id="PTHR35810:SF1">
    <property type="entry name" value="CYTOPLASMIC PROTEIN"/>
    <property type="match status" value="1"/>
</dbReference>
<dbReference type="Pfam" id="PF13310">
    <property type="entry name" value="Virulence_RhuM"/>
    <property type="match status" value="1"/>
</dbReference>
<keyword evidence="3" id="KW-1185">Reference proteome</keyword>
<evidence type="ECO:0000313" key="3">
    <source>
        <dbReference type="Proteomes" id="UP000198131"/>
    </source>
</evidence>
<proteinExistence type="predicted"/>
<accession>A0A212TII6</accession>
<organism evidence="2 3">
    <name type="scientific">Hymenobacter gelipurpurascens</name>
    <dbReference type="NCBI Taxonomy" id="89968"/>
    <lineage>
        <taxon>Bacteria</taxon>
        <taxon>Pseudomonadati</taxon>
        <taxon>Bacteroidota</taxon>
        <taxon>Cytophagia</taxon>
        <taxon>Cytophagales</taxon>
        <taxon>Hymenobacteraceae</taxon>
        <taxon>Hymenobacter</taxon>
    </lineage>
</organism>
<feature type="domain" description="Fido" evidence="1">
    <location>
        <begin position="192"/>
        <end position="319"/>
    </location>
</feature>
<dbReference type="Gene3D" id="1.20.120.1870">
    <property type="entry name" value="Fic/DOC protein, Fido domain"/>
    <property type="match status" value="1"/>
</dbReference>
<dbReference type="AlphaFoldDB" id="A0A212TII6"/>